<dbReference type="GO" id="GO:0003723">
    <property type="term" value="F:RNA binding"/>
    <property type="evidence" value="ECO:0007669"/>
    <property type="project" value="TreeGrafter"/>
</dbReference>
<feature type="region of interest" description="Disordered" evidence="1">
    <location>
        <begin position="973"/>
        <end position="1014"/>
    </location>
</feature>
<feature type="compositionally biased region" description="Basic and acidic residues" evidence="1">
    <location>
        <begin position="991"/>
        <end position="1000"/>
    </location>
</feature>
<name>A0A6B2KX55_9EUKA</name>
<proteinExistence type="predicted"/>
<dbReference type="PANTHER" id="PTHR11223:SF3">
    <property type="entry name" value="EXPORTIN-5"/>
    <property type="match status" value="1"/>
</dbReference>
<dbReference type="GO" id="GO:0006405">
    <property type="term" value="P:RNA export from nucleus"/>
    <property type="evidence" value="ECO:0007669"/>
    <property type="project" value="TreeGrafter"/>
</dbReference>
<dbReference type="SUPFAM" id="SSF48371">
    <property type="entry name" value="ARM repeat"/>
    <property type="match status" value="1"/>
</dbReference>
<dbReference type="Gene3D" id="1.25.10.10">
    <property type="entry name" value="Leucine-rich Repeat Variant"/>
    <property type="match status" value="1"/>
</dbReference>
<dbReference type="GO" id="GO:0042565">
    <property type="term" value="C:RNA nuclear export complex"/>
    <property type="evidence" value="ECO:0007669"/>
    <property type="project" value="TreeGrafter"/>
</dbReference>
<dbReference type="InterPro" id="IPR045065">
    <property type="entry name" value="XPO1/5"/>
</dbReference>
<dbReference type="EMBL" id="GIBP01000252">
    <property type="protein sequence ID" value="NDV29221.1"/>
    <property type="molecule type" value="Transcribed_RNA"/>
</dbReference>
<dbReference type="Pfam" id="PF08389">
    <property type="entry name" value="Xpo1"/>
    <property type="match status" value="1"/>
</dbReference>
<evidence type="ECO:0000259" key="2">
    <source>
        <dbReference type="Pfam" id="PF08389"/>
    </source>
</evidence>
<reference evidence="3" key="1">
    <citation type="journal article" date="2020" name="J. Eukaryot. Microbiol.">
        <title>De novo Sequencing, Assembly and Annotation of the Transcriptome for the Free-Living Testate Amoeba Arcella intermedia.</title>
        <authorList>
            <person name="Ribeiro G.M."/>
            <person name="Porfirio-Sousa A.L."/>
            <person name="Maurer-Alcala X.X."/>
            <person name="Katz L.A."/>
            <person name="Lahr D.J.G."/>
        </authorList>
    </citation>
    <scope>NUCLEOTIDE SEQUENCE</scope>
</reference>
<dbReference type="InterPro" id="IPR016024">
    <property type="entry name" value="ARM-type_fold"/>
</dbReference>
<dbReference type="GO" id="GO:0005049">
    <property type="term" value="F:nuclear export signal receptor activity"/>
    <property type="evidence" value="ECO:0007669"/>
    <property type="project" value="InterPro"/>
</dbReference>
<dbReference type="GO" id="GO:0005737">
    <property type="term" value="C:cytoplasm"/>
    <property type="evidence" value="ECO:0007669"/>
    <property type="project" value="TreeGrafter"/>
</dbReference>
<evidence type="ECO:0000256" key="1">
    <source>
        <dbReference type="SAM" id="MobiDB-lite"/>
    </source>
</evidence>
<dbReference type="GO" id="GO:0006611">
    <property type="term" value="P:protein export from nucleus"/>
    <property type="evidence" value="ECO:0007669"/>
    <property type="project" value="InterPro"/>
</dbReference>
<feature type="compositionally biased region" description="Basic residues" evidence="1">
    <location>
        <begin position="1001"/>
        <end position="1014"/>
    </location>
</feature>
<dbReference type="GO" id="GO:0005634">
    <property type="term" value="C:nucleus"/>
    <property type="evidence" value="ECO:0007669"/>
    <property type="project" value="TreeGrafter"/>
</dbReference>
<sequence length="1014" mass="117317">MMEHPFVAHKIAGLIVHVAKREWPQNWDFLLNDLYRISKIHTSKLTFVLYTMKALADEIMVFSTDLPNARKSKLNTEFKLQMKKILHFFNESLLGCYSQYKQAVDPQQGTLYSGLVFSIIDTLKSYVEWIPVKLFVEEKEKVWPLLLELLQVVQFRRESASCLEIIFQRKERHELLFGLDFLDPIATALRISHNDEQDYFFMNQIFRILLSIGKQIFSSQIDPNTILPKLEKFIDILLQIALQASHTMFIDSVHFWKTFFDHKKLFPEAVYVEIAARLLSSFGILCYKLDSSPENSFKFYSNLGMSKLAHYILFQIQEDDDFLNKVKTSLRGNAAELYKILVPYQPLFAVTHVAETTLKTIQLLESHQNEVEDWPFVLFEGTLWQIDHIINNIPDEISVKVLPQINTIFDLIFNFQPKSSLLTSLKIVHLPNYTKLLKHNNGLLKKLVFYLLFPEPKILQLREYYMAILRIAAHIPQSFAVFFGEFLDMSQKVLSNHTIHIKDRDCLFEGLITISNEFKSFPKQREVVNIVLKHLETQFLGLSYGNVLNHPTQFLQWLGVGQENLPASLERISELLSVLHCYQVVWKRCAIPASQQELLSGGYISQDPKLAQHPLSQMDRNIMPTLFLFARMVNWLMSKEIRDQIKSDWNIMYEPDVSFLNNRVNAITNEVSCRRSFLWNLAKKVYSILGSCCAHQEAFYFLNNISELLKNYLFLELSNLDNLTLHIFLKDLFFPMVRHCPQHLYGVMFPAFVSQFQAIFQNIERRWVAQLKEGGGPSSMDSRNNLYEMVQDNYLREALIEYLNIMEVLFLEKKYPEATTFILFLKQNQASLMEPLLNCLCRAAQIPDISCSRKATLLLESLTVSIKNQSTDITDFLVKLTNETVSAAFAHLKTDPQKPDVALTTIIELASMYPNAAQNPVWDILKKLKGDPALFENILSTLKTTRSVIPLRKYLLSAGLKLGSELEKKDSNIIQLPDDQKPIRKSPKTAGPEEKMEVNKVKKAKKEKKAKKGN</sequence>
<dbReference type="PANTHER" id="PTHR11223">
    <property type="entry name" value="EXPORTIN 1/5"/>
    <property type="match status" value="1"/>
</dbReference>
<dbReference type="AlphaFoldDB" id="A0A6B2KX55"/>
<dbReference type="InterPro" id="IPR011989">
    <property type="entry name" value="ARM-like"/>
</dbReference>
<feature type="domain" description="Exportin-1/Importin-beta-like" evidence="2">
    <location>
        <begin position="5"/>
        <end position="163"/>
    </location>
</feature>
<accession>A0A6B2KX55</accession>
<evidence type="ECO:0000313" key="3">
    <source>
        <dbReference type="EMBL" id="NDV29221.1"/>
    </source>
</evidence>
<dbReference type="InterPro" id="IPR013598">
    <property type="entry name" value="Exportin-1/Importin-b-like"/>
</dbReference>
<protein>
    <recommendedName>
        <fullName evidence="2">Exportin-1/Importin-beta-like domain-containing protein</fullName>
    </recommendedName>
</protein>
<organism evidence="3">
    <name type="scientific">Arcella intermedia</name>
    <dbReference type="NCBI Taxonomy" id="1963864"/>
    <lineage>
        <taxon>Eukaryota</taxon>
        <taxon>Amoebozoa</taxon>
        <taxon>Tubulinea</taxon>
        <taxon>Elardia</taxon>
        <taxon>Arcellinida</taxon>
        <taxon>Sphaerothecina</taxon>
        <taxon>Arcellidae</taxon>
        <taxon>Arcella</taxon>
    </lineage>
</organism>